<dbReference type="InterPro" id="IPR050905">
    <property type="entry name" value="Plant_NBS-LRR"/>
</dbReference>
<dbReference type="Gene3D" id="3.80.10.10">
    <property type="entry name" value="Ribonuclease Inhibitor"/>
    <property type="match status" value="2"/>
</dbReference>
<evidence type="ECO:0000256" key="7">
    <source>
        <dbReference type="SAM" id="MobiDB-lite"/>
    </source>
</evidence>
<evidence type="ECO:0000256" key="3">
    <source>
        <dbReference type="ARBA" id="ARBA00022737"/>
    </source>
</evidence>
<dbReference type="InterPro" id="IPR027417">
    <property type="entry name" value="P-loop_NTPase"/>
</dbReference>
<evidence type="ECO:0000313" key="12">
    <source>
        <dbReference type="Proteomes" id="UP000029120"/>
    </source>
</evidence>
<keyword evidence="6" id="KW-0067">ATP-binding</keyword>
<evidence type="ECO:0000259" key="10">
    <source>
        <dbReference type="Pfam" id="PF23598"/>
    </source>
</evidence>
<keyword evidence="12" id="KW-1185">Reference proteome</keyword>
<gene>
    <name evidence="11" type="ordered locus">AALP_Aa3g336200</name>
</gene>
<dbReference type="FunFam" id="3.40.50.300:FF:001091">
    <property type="entry name" value="Probable disease resistance protein At1g61300"/>
    <property type="match status" value="1"/>
</dbReference>
<keyword evidence="3" id="KW-0677">Repeat</keyword>
<keyword evidence="4" id="KW-0547">Nucleotide-binding</keyword>
<dbReference type="OrthoDB" id="664960at2759"/>
<dbReference type="Pfam" id="PF23598">
    <property type="entry name" value="LRR_14"/>
    <property type="match status" value="1"/>
</dbReference>
<dbReference type="Gene3D" id="1.10.10.10">
    <property type="entry name" value="Winged helix-like DNA-binding domain superfamily/Winged helix DNA-binding domain"/>
    <property type="match status" value="1"/>
</dbReference>
<evidence type="ECO:0000259" key="8">
    <source>
        <dbReference type="Pfam" id="PF00931"/>
    </source>
</evidence>
<dbReference type="Pfam" id="PF23559">
    <property type="entry name" value="WHD_DRP"/>
    <property type="match status" value="1"/>
</dbReference>
<evidence type="ECO:0000256" key="6">
    <source>
        <dbReference type="ARBA" id="ARBA00022840"/>
    </source>
</evidence>
<dbReference type="GO" id="GO:0043531">
    <property type="term" value="F:ADP binding"/>
    <property type="evidence" value="ECO:0007669"/>
    <property type="project" value="InterPro"/>
</dbReference>
<feature type="compositionally biased region" description="Polar residues" evidence="7">
    <location>
        <begin position="54"/>
        <end position="64"/>
    </location>
</feature>
<dbReference type="FunFam" id="1.10.8.430:FF:000003">
    <property type="entry name" value="Probable disease resistance protein At5g66910"/>
    <property type="match status" value="1"/>
</dbReference>
<evidence type="ECO:0000256" key="1">
    <source>
        <dbReference type="ARBA" id="ARBA00008894"/>
    </source>
</evidence>
<dbReference type="Gramene" id="KFK40143">
    <property type="protein sequence ID" value="KFK40143"/>
    <property type="gene ID" value="AALP_AA3G336200"/>
</dbReference>
<dbReference type="Gramene" id="KFK40144">
    <property type="protein sequence ID" value="KFK40144"/>
    <property type="gene ID" value="AALP_AA3G336200"/>
</dbReference>
<evidence type="ECO:0000313" key="11">
    <source>
        <dbReference type="EMBL" id="KFK40143.1"/>
    </source>
</evidence>
<dbReference type="EMBL" id="CM002871">
    <property type="protein sequence ID" value="KFK40144.1"/>
    <property type="molecule type" value="Genomic_DNA"/>
</dbReference>
<dbReference type="PANTHER" id="PTHR33463">
    <property type="entry name" value="NB-ARC DOMAIN-CONTAINING PROTEIN-RELATED"/>
    <property type="match status" value="1"/>
</dbReference>
<dbReference type="GO" id="GO:0005524">
    <property type="term" value="F:ATP binding"/>
    <property type="evidence" value="ECO:0007669"/>
    <property type="project" value="UniProtKB-KW"/>
</dbReference>
<feature type="compositionally biased region" description="Low complexity" evidence="7">
    <location>
        <begin position="40"/>
        <end position="49"/>
    </location>
</feature>
<dbReference type="Pfam" id="PF00931">
    <property type="entry name" value="NB-ARC"/>
    <property type="match status" value="1"/>
</dbReference>
<name>A0A087HDE1_ARAAL</name>
<dbReference type="Gene3D" id="1.10.8.430">
    <property type="entry name" value="Helical domain of apoptotic protease-activating factors"/>
    <property type="match status" value="1"/>
</dbReference>
<feature type="domain" description="NB-ARC" evidence="8">
    <location>
        <begin position="423"/>
        <end position="593"/>
    </location>
</feature>
<evidence type="ECO:0000256" key="2">
    <source>
        <dbReference type="ARBA" id="ARBA00022614"/>
    </source>
</evidence>
<reference evidence="12" key="2">
    <citation type="journal article" date="2015" name="Nat. Plants">
        <title>Genome expansion of Arabis alpina linked with retrotransposition and reduced symmetric DNA methylation.</title>
        <authorList>
            <person name="Willing E.M."/>
            <person name="Rawat V."/>
            <person name="Mandakova T."/>
            <person name="Maumus F."/>
            <person name="James G.V."/>
            <person name="Nordstroem K.J."/>
            <person name="Becker C."/>
            <person name="Warthmann N."/>
            <person name="Chica C."/>
            <person name="Szarzynska B."/>
            <person name="Zytnicki M."/>
            <person name="Albani M.C."/>
            <person name="Kiefer C."/>
            <person name="Bergonzi S."/>
            <person name="Castaings L."/>
            <person name="Mateos J.L."/>
            <person name="Berns M.C."/>
            <person name="Bujdoso N."/>
            <person name="Piofczyk T."/>
            <person name="de Lorenzo L."/>
            <person name="Barrero-Sicilia C."/>
            <person name="Mateos I."/>
            <person name="Piednoel M."/>
            <person name="Hagmann J."/>
            <person name="Chen-Min-Tao R."/>
            <person name="Iglesias-Fernandez R."/>
            <person name="Schuster S.C."/>
            <person name="Alonso-Blanco C."/>
            <person name="Roudier F."/>
            <person name="Carbonero P."/>
            <person name="Paz-Ares J."/>
            <person name="Davis S.J."/>
            <person name="Pecinka A."/>
            <person name="Quesneville H."/>
            <person name="Colot V."/>
            <person name="Lysak M.A."/>
            <person name="Weigel D."/>
            <person name="Coupland G."/>
            <person name="Schneeberger K."/>
        </authorList>
    </citation>
    <scope>NUCLEOTIDE SEQUENCE [LARGE SCALE GENOMIC DNA]</scope>
    <source>
        <strain evidence="12">cv. Pajares</strain>
    </source>
</reference>
<evidence type="ECO:0000256" key="4">
    <source>
        <dbReference type="ARBA" id="ARBA00022741"/>
    </source>
</evidence>
<protein>
    <submittedName>
        <fullName evidence="11">Uncharacterized protein</fullName>
    </submittedName>
</protein>
<keyword evidence="5" id="KW-0611">Plant defense</keyword>
<comment type="similarity">
    <text evidence="1">Belongs to the disease resistance NB-LRR family.</text>
</comment>
<dbReference type="OMA" id="WIHAVEV"/>
<dbReference type="InterPro" id="IPR036388">
    <property type="entry name" value="WH-like_DNA-bd_sf"/>
</dbReference>
<dbReference type="SUPFAM" id="SSF52540">
    <property type="entry name" value="P-loop containing nucleoside triphosphate hydrolases"/>
    <property type="match status" value="1"/>
</dbReference>
<dbReference type="InterPro" id="IPR042197">
    <property type="entry name" value="Apaf_helical"/>
</dbReference>
<sequence length="1135" mass="127028">MTHGITPVADNILEQRSSFIDSSSSSPVADPRWPLLNRWSASSPTKISPTKPPQTVTISDDQGSRSQVSVTAVALVPSSPLGLFSSPNPISDNHISNNPIPVKEISLAEVSRDLVSPQARGVHASALLPLVNGHDESSVTSTQALATPSTIEHQIPSPSVSKRAWDKPLPIVSNSQWPTVKVVEHQSTTTLASGSTNSDLAALKAHSKDYPWATKMNPSQRNLHRVTIPEHMEDGTPMVRIPSHVLLGGTSSASKILPSPSGTTNSRINNSPTLVLSKETPTSKQVSPLITQTEHNIRRISWLWRQPWKSSRLSEMIYQEGSQERRIGLQRLAEIKVWLNKVVTIENRVNGLITHRDVQLQRLCLCGFCSKSLISSYRYGKSVFLTLMEVEKLKSEVFDVIADQAQIPEVQERQLQPTIVGQDTMLEKAWKHLKEDGVGLMGLYGMGGVGKTTLLTQLNNKFSGVKCGFDFVIWVVASKELHIEKIQDEITQKVSLVDEKWKQKDQRQKADVIYNFLKKKRFVLFLDDIWEKVDLTEIGVPFPTTRNRCKVAFTTRSQDVCAHVGVEDPMEVQCLGENEAFDLFQKKVGKTTLGSDPEIPYLAKIVARKCSGLPLALNVIGETMSCKRTVQEWHHAIEVLTSYAAEFSGMEDKILPLLKYSYDNLKEEHVKFCLLYCALFPEDDHIPKQKLIDYWICEGLINGSKDIEKAENKGYEIIGSLVRASLLMEQVNWEKQDIVSMHDVVREMALWIASDLGIQKEAIIVHAGVGLDKMPKVENWNVVSRMSLIRTNIAHLAGRPECLALTTLLLQNGCFAKISSGFFKSMPKLVVLDLSANHELFELPGISELVSLQYLNLSSTGIHHLPMGLQELKELIHLDLEETPRLASVVGISSLHNLKVLKLSPSCFTWDHDTMQELKTLEKLETLSIGIDLLSNLENFFSSHRLTSCTRSLKIWDINMESSGIVLPTTMEKLFKFIIGDSRISEIKISPLHNLKNLSKVLIQNCKCLKELTLLMFAPNLKDLHVVDASQLEDIINKEKACESVPFPKLIYLTLCNLPELGNIYWSPLPLPCLKQIDVAICPNLKKLPLDSQSGMHGEKGLVIRYREKTWIEAVEWHDEATKTRFLSSCEQVSV</sequence>
<feature type="domain" description="Disease resistance R13L4/SHOC-2-like LRR" evidence="10">
    <location>
        <begin position="805"/>
        <end position="1080"/>
    </location>
</feature>
<feature type="domain" description="Disease resistance protein winged helix" evidence="9">
    <location>
        <begin position="679"/>
        <end position="749"/>
    </location>
</feature>
<dbReference type="InterPro" id="IPR002182">
    <property type="entry name" value="NB-ARC"/>
</dbReference>
<dbReference type="Proteomes" id="UP000029120">
    <property type="component" value="Chromosome 3"/>
</dbReference>
<dbReference type="EMBL" id="CM002871">
    <property type="protein sequence ID" value="KFK40143.1"/>
    <property type="molecule type" value="Genomic_DNA"/>
</dbReference>
<dbReference type="AlphaFoldDB" id="A0A087HDE1"/>
<dbReference type="FunFam" id="1.10.10.10:FF:000322">
    <property type="entry name" value="Probable disease resistance protein At1g63360"/>
    <property type="match status" value="1"/>
</dbReference>
<accession>A0A087HDE1</accession>
<dbReference type="PRINTS" id="PR00364">
    <property type="entry name" value="DISEASERSIST"/>
</dbReference>
<dbReference type="PANTHER" id="PTHR33463:SF210">
    <property type="entry name" value="NB-ARC DOMAIN-CONTAINING PROTEIN"/>
    <property type="match status" value="1"/>
</dbReference>
<feature type="region of interest" description="Disordered" evidence="7">
    <location>
        <begin position="39"/>
        <end position="64"/>
    </location>
</feature>
<proteinExistence type="inferred from homology"/>
<dbReference type="eggNOG" id="KOG4658">
    <property type="taxonomic scope" value="Eukaryota"/>
</dbReference>
<keyword evidence="2" id="KW-0433">Leucine-rich repeat</keyword>
<organism evidence="11 12">
    <name type="scientific">Arabis alpina</name>
    <name type="common">Alpine rock-cress</name>
    <dbReference type="NCBI Taxonomy" id="50452"/>
    <lineage>
        <taxon>Eukaryota</taxon>
        <taxon>Viridiplantae</taxon>
        <taxon>Streptophyta</taxon>
        <taxon>Embryophyta</taxon>
        <taxon>Tracheophyta</taxon>
        <taxon>Spermatophyta</taxon>
        <taxon>Magnoliopsida</taxon>
        <taxon>eudicotyledons</taxon>
        <taxon>Gunneridae</taxon>
        <taxon>Pentapetalae</taxon>
        <taxon>rosids</taxon>
        <taxon>malvids</taxon>
        <taxon>Brassicales</taxon>
        <taxon>Brassicaceae</taxon>
        <taxon>Arabideae</taxon>
        <taxon>Arabis</taxon>
    </lineage>
</organism>
<dbReference type="InterPro" id="IPR055414">
    <property type="entry name" value="LRR_R13L4/SHOC2-like"/>
</dbReference>
<dbReference type="SUPFAM" id="SSF52058">
    <property type="entry name" value="L domain-like"/>
    <property type="match status" value="1"/>
</dbReference>
<evidence type="ECO:0000256" key="5">
    <source>
        <dbReference type="ARBA" id="ARBA00022821"/>
    </source>
</evidence>
<evidence type="ECO:0000259" key="9">
    <source>
        <dbReference type="Pfam" id="PF23559"/>
    </source>
</evidence>
<dbReference type="Gene3D" id="3.40.50.300">
    <property type="entry name" value="P-loop containing nucleotide triphosphate hydrolases"/>
    <property type="match status" value="1"/>
</dbReference>
<dbReference type="InterPro" id="IPR058922">
    <property type="entry name" value="WHD_DRP"/>
</dbReference>
<dbReference type="InterPro" id="IPR032675">
    <property type="entry name" value="LRR_dom_sf"/>
</dbReference>
<dbReference type="GO" id="GO:0006952">
    <property type="term" value="P:defense response"/>
    <property type="evidence" value="ECO:0007669"/>
    <property type="project" value="UniProtKB-KW"/>
</dbReference>
<reference evidence="11" key="1">
    <citation type="submission" date="2014-06" db="EMBL/GenBank/DDBJ databases">
        <title>The reference genome of Arabis alpina.</title>
        <authorList>
            <person name="Willing E.-M."/>
        </authorList>
    </citation>
    <scope>NUCLEOTIDE SEQUENCE</scope>
    <source>
        <tissue evidence="11">Leaf</tissue>
    </source>
</reference>